<dbReference type="PhylomeDB" id="A7T9B0"/>
<sequence length="215" mass="25215">LDKALHSNGYQYGYSLPTPQLPNPINIIMVYAQRVFPLDYCLFLLVVLYFVYSSMAGIRRVGIRCCWIKLFKVRPRRTLPQALLFMCVMLMLIVLSLNVMLFSLAPQYVMYGSQNYRVTLITNWLISTTRPTYNLRIELVKSTTSCSSSDHCTMTRIAVFLNRFFYKVWFFGACYYWGTWLFLVVFMTGLIYSIVRKRKTVVDEEYDSSDDSDEE</sequence>
<keyword evidence="3" id="KW-1185">Reference proteome</keyword>
<evidence type="ECO:0008006" key="4">
    <source>
        <dbReference type="Google" id="ProtNLM"/>
    </source>
</evidence>
<reference evidence="2 3" key="1">
    <citation type="journal article" date="2007" name="Science">
        <title>Sea anemone genome reveals ancestral eumetazoan gene repertoire and genomic organization.</title>
        <authorList>
            <person name="Putnam N.H."/>
            <person name="Srivastava M."/>
            <person name="Hellsten U."/>
            <person name="Dirks B."/>
            <person name="Chapman J."/>
            <person name="Salamov A."/>
            <person name="Terry A."/>
            <person name="Shapiro H."/>
            <person name="Lindquist E."/>
            <person name="Kapitonov V.V."/>
            <person name="Jurka J."/>
            <person name="Genikhovich G."/>
            <person name="Grigoriev I.V."/>
            <person name="Lucas S.M."/>
            <person name="Steele R.E."/>
            <person name="Finnerty J.R."/>
            <person name="Technau U."/>
            <person name="Martindale M.Q."/>
            <person name="Rokhsar D.S."/>
        </authorList>
    </citation>
    <scope>NUCLEOTIDE SEQUENCE [LARGE SCALE GENOMIC DNA]</scope>
    <source>
        <strain evidence="3">CH2 X CH6</strain>
    </source>
</reference>
<dbReference type="OMA" id="NINRWIS"/>
<keyword evidence="1" id="KW-0472">Membrane</keyword>
<dbReference type="AlphaFoldDB" id="A7T9B0"/>
<accession>A7T9B0</accession>
<evidence type="ECO:0000313" key="2">
    <source>
        <dbReference type="EMBL" id="EDO27417.1"/>
    </source>
</evidence>
<dbReference type="PANTHER" id="PTHR16130">
    <property type="entry name" value="LYSOSOMAL COBALAMIN TRANSPORTER-RELATED"/>
    <property type="match status" value="1"/>
</dbReference>
<proteinExistence type="predicted"/>
<feature type="transmembrane region" description="Helical" evidence="1">
    <location>
        <begin position="42"/>
        <end position="61"/>
    </location>
</feature>
<dbReference type="EMBL" id="DS473245">
    <property type="protein sequence ID" value="EDO27417.1"/>
    <property type="molecule type" value="Genomic_DNA"/>
</dbReference>
<evidence type="ECO:0000256" key="1">
    <source>
        <dbReference type="SAM" id="Phobius"/>
    </source>
</evidence>
<feature type="transmembrane region" description="Helical" evidence="1">
    <location>
        <begin position="82"/>
        <end position="105"/>
    </location>
</feature>
<dbReference type="PANTHER" id="PTHR16130:SF2">
    <property type="entry name" value="LYSOSOMAL COBALAMIN TRANSPORT ESCORT PROTEIN LMBD1"/>
    <property type="match status" value="1"/>
</dbReference>
<gene>
    <name evidence="2" type="ORF">NEMVEDRAFT_v1g3907</name>
</gene>
<name>A7T9B0_NEMVE</name>
<dbReference type="InterPro" id="IPR050854">
    <property type="entry name" value="LMBD1_LysCbl_Transport"/>
</dbReference>
<organism evidence="2 3">
    <name type="scientific">Nematostella vectensis</name>
    <name type="common">Starlet sea anemone</name>
    <dbReference type="NCBI Taxonomy" id="45351"/>
    <lineage>
        <taxon>Eukaryota</taxon>
        <taxon>Metazoa</taxon>
        <taxon>Cnidaria</taxon>
        <taxon>Anthozoa</taxon>
        <taxon>Hexacorallia</taxon>
        <taxon>Actiniaria</taxon>
        <taxon>Edwardsiidae</taxon>
        <taxon>Nematostella</taxon>
    </lineage>
</organism>
<dbReference type="STRING" id="45351.A7T9B0"/>
<dbReference type="HOGENOM" id="CLU_092452_0_0_1"/>
<dbReference type="Proteomes" id="UP000001593">
    <property type="component" value="Unassembled WGS sequence"/>
</dbReference>
<feature type="transmembrane region" description="Helical" evidence="1">
    <location>
        <begin position="168"/>
        <end position="192"/>
    </location>
</feature>
<feature type="non-terminal residue" evidence="2">
    <location>
        <position position="1"/>
    </location>
</feature>
<dbReference type="eggNOG" id="ENOG502QQ2T">
    <property type="taxonomic scope" value="Eukaryota"/>
</dbReference>
<keyword evidence="1" id="KW-1133">Transmembrane helix</keyword>
<feature type="non-terminal residue" evidence="2">
    <location>
        <position position="215"/>
    </location>
</feature>
<keyword evidence="1" id="KW-0812">Transmembrane</keyword>
<protein>
    <recommendedName>
        <fullName evidence="4">Lysosomal cobalamin transporter</fullName>
    </recommendedName>
</protein>
<evidence type="ECO:0000313" key="3">
    <source>
        <dbReference type="Proteomes" id="UP000001593"/>
    </source>
</evidence>
<dbReference type="InParanoid" id="A7T9B0"/>